<dbReference type="EC" id="6.3.5.4" evidence="3"/>
<dbReference type="NCBIfam" id="TIGR01536">
    <property type="entry name" value="asn_synth_AEB"/>
    <property type="match status" value="1"/>
</dbReference>
<dbReference type="Pfam" id="PF13537">
    <property type="entry name" value="GATase_7"/>
    <property type="match status" value="1"/>
</dbReference>
<evidence type="ECO:0000259" key="11">
    <source>
        <dbReference type="PROSITE" id="PS51278"/>
    </source>
</evidence>
<accession>A0A2R3QRW0</accession>
<evidence type="ECO:0000313" key="12">
    <source>
        <dbReference type="EMBL" id="AVO54525.1"/>
    </source>
</evidence>
<keyword evidence="6 8" id="KW-0315">Glutamine amidotransferase</keyword>
<dbReference type="AlphaFoldDB" id="A0A2R3QRW0"/>
<evidence type="ECO:0000256" key="3">
    <source>
        <dbReference type="ARBA" id="ARBA00012737"/>
    </source>
</evidence>
<dbReference type="PIRSF" id="PIRSF001589">
    <property type="entry name" value="Asn_synthetase_glu-h"/>
    <property type="match status" value="1"/>
</dbReference>
<dbReference type="Gene3D" id="3.60.20.10">
    <property type="entry name" value="Glutamine Phosphoribosylpyrophosphate, subunit 1, domain 1"/>
    <property type="match status" value="1"/>
</dbReference>
<evidence type="ECO:0000256" key="7">
    <source>
        <dbReference type="ARBA" id="ARBA00048741"/>
    </source>
</evidence>
<evidence type="ECO:0000256" key="1">
    <source>
        <dbReference type="ARBA" id="ARBA00005187"/>
    </source>
</evidence>
<dbReference type="InterPro" id="IPR006426">
    <property type="entry name" value="Asn_synth_AEB"/>
</dbReference>
<evidence type="ECO:0000256" key="8">
    <source>
        <dbReference type="PIRSR" id="PIRSR001589-1"/>
    </source>
</evidence>
<dbReference type="SUPFAM" id="SSF56235">
    <property type="entry name" value="N-terminal nucleophile aminohydrolases (Ntn hydrolases)"/>
    <property type="match status" value="1"/>
</dbReference>
<evidence type="ECO:0000256" key="6">
    <source>
        <dbReference type="ARBA" id="ARBA00022962"/>
    </source>
</evidence>
<feature type="site" description="Important for beta-aspartyl-AMP intermediate formation" evidence="10">
    <location>
        <position position="389"/>
    </location>
</feature>
<feature type="active site" description="For GATase activity" evidence="8">
    <location>
        <position position="17"/>
    </location>
</feature>
<dbReference type="InterPro" id="IPR051786">
    <property type="entry name" value="ASN_synthetase/amidase"/>
</dbReference>
<dbReference type="STRING" id="1001585.MDS_1412"/>
<dbReference type="PROSITE" id="PS51278">
    <property type="entry name" value="GATASE_TYPE_2"/>
    <property type="match status" value="1"/>
</dbReference>
<protein>
    <recommendedName>
        <fullName evidence="3">asparagine synthase (glutamine-hydrolyzing)</fullName>
        <ecNumber evidence="3">6.3.5.4</ecNumber>
    </recommendedName>
</protein>
<evidence type="ECO:0000256" key="10">
    <source>
        <dbReference type="PIRSR" id="PIRSR001589-3"/>
    </source>
</evidence>
<dbReference type="EMBL" id="CP027657">
    <property type="protein sequence ID" value="AVO54525.1"/>
    <property type="molecule type" value="Genomic_DNA"/>
</dbReference>
<evidence type="ECO:0000256" key="5">
    <source>
        <dbReference type="ARBA" id="ARBA00022840"/>
    </source>
</evidence>
<proteinExistence type="inferred from homology"/>
<name>A0A2R3QRW0_ECTME</name>
<dbReference type="GO" id="GO:0006529">
    <property type="term" value="P:asparagine biosynthetic process"/>
    <property type="evidence" value="ECO:0007669"/>
    <property type="project" value="UniProtKB-KW"/>
</dbReference>
<evidence type="ECO:0000256" key="2">
    <source>
        <dbReference type="ARBA" id="ARBA00005752"/>
    </source>
</evidence>
<keyword evidence="4 9" id="KW-0547">Nucleotide-binding</keyword>
<comment type="catalytic activity">
    <reaction evidence="7">
        <text>L-aspartate + L-glutamine + ATP + H2O = L-asparagine + L-glutamate + AMP + diphosphate + H(+)</text>
        <dbReference type="Rhea" id="RHEA:12228"/>
        <dbReference type="ChEBI" id="CHEBI:15377"/>
        <dbReference type="ChEBI" id="CHEBI:15378"/>
        <dbReference type="ChEBI" id="CHEBI:29985"/>
        <dbReference type="ChEBI" id="CHEBI:29991"/>
        <dbReference type="ChEBI" id="CHEBI:30616"/>
        <dbReference type="ChEBI" id="CHEBI:33019"/>
        <dbReference type="ChEBI" id="CHEBI:58048"/>
        <dbReference type="ChEBI" id="CHEBI:58359"/>
        <dbReference type="ChEBI" id="CHEBI:456215"/>
        <dbReference type="EC" id="6.3.5.4"/>
    </reaction>
</comment>
<dbReference type="SUPFAM" id="SSF52402">
    <property type="entry name" value="Adenine nucleotide alpha hydrolases-like"/>
    <property type="match status" value="1"/>
</dbReference>
<keyword evidence="5 9" id="KW-0067">ATP-binding</keyword>
<comment type="similarity">
    <text evidence="2">Belongs to the asparagine synthetase family.</text>
</comment>
<dbReference type="Proteomes" id="UP000238327">
    <property type="component" value="Chromosome"/>
</dbReference>
<dbReference type="CDD" id="cd00712">
    <property type="entry name" value="AsnB"/>
    <property type="match status" value="1"/>
</dbReference>
<dbReference type="InterPro" id="IPR033738">
    <property type="entry name" value="AsnB_N"/>
</dbReference>
<evidence type="ECO:0000256" key="4">
    <source>
        <dbReference type="ARBA" id="ARBA00022741"/>
    </source>
</evidence>
<dbReference type="InterPro" id="IPR014729">
    <property type="entry name" value="Rossmann-like_a/b/a_fold"/>
</dbReference>
<gene>
    <name evidence="12" type="primary">asnB</name>
    <name evidence="12" type="ORF">C7A17_17735</name>
</gene>
<dbReference type="Pfam" id="PF00733">
    <property type="entry name" value="Asn_synthase"/>
    <property type="match status" value="1"/>
</dbReference>
<feature type="domain" description="Glutamine amidotransferase type-2" evidence="11">
    <location>
        <begin position="17"/>
        <end position="230"/>
    </location>
</feature>
<sequence>MSLVQRDARIVWRLSMCGLVVLARWPEQASRLAMRAALDCLAHRGPDAEGMHAAWGGRLLLGHRRLAILDTNTAASQPMIDPLTATALVFNGAIYNYRELRAELQALGAVFSTGSDTEVILLAWRHWGTACFQRFNGMWALAIHDGPSGKLYLSRDRLGVKPLYCRRSADCLAVASELKAVLAASQAPLRVDPAAALDYLSLGLLDHRPSSFLQDIIEVPPGALWCVTPDGFIEQRRFHDWPEVDPDLQCETVAKALPELLVDAVGLRLRSDVALAAQLSGGMDSGSVAWAIGQQRQALEHFQGFFSYGYDGEIGQEHDETAAALRTLEHVAPGLPYHRVAAAACPQLAELEQLIAVQELPVATPSILAGWRLFRAISATGAKVVLTGDGSDELFAGYTRRYLPLALRRALGRLDFAQAGALLASDELSYGIALRRLVWSLPASALYGLFRRQPHMRVLREGFLNAQREALQGVIALQRQELDVQGVDDVRRVLLPQILRYGDRNAMAWGIESRSPFLDYRIAELAMRLPASRKVGPAGGKLPLRMAMTGRLPDAVVRGHKNRGLGNAEQYQVGHMNLTELLEAPPQAAADFIDIAQLREQLRRQPGNPRLWWPVCFLLWLRWLETGPGRLAC</sequence>
<comment type="pathway">
    <text evidence="1">Amino-acid biosynthesis; L-asparagine biosynthesis; L-asparagine from L-aspartate (L-Gln route): step 1/1.</text>
</comment>
<dbReference type="PANTHER" id="PTHR43284">
    <property type="entry name" value="ASPARAGINE SYNTHETASE (GLUTAMINE-HYDROLYZING)"/>
    <property type="match status" value="1"/>
</dbReference>
<dbReference type="GO" id="GO:0004066">
    <property type="term" value="F:asparagine synthase (glutamine-hydrolyzing) activity"/>
    <property type="evidence" value="ECO:0007669"/>
    <property type="project" value="UniProtKB-EC"/>
</dbReference>
<organism evidence="12 13">
    <name type="scientific">Ectopseudomonas mendocina</name>
    <name type="common">Pseudomonas mendocina</name>
    <dbReference type="NCBI Taxonomy" id="300"/>
    <lineage>
        <taxon>Bacteria</taxon>
        <taxon>Pseudomonadati</taxon>
        <taxon>Pseudomonadota</taxon>
        <taxon>Gammaproteobacteria</taxon>
        <taxon>Pseudomonadales</taxon>
        <taxon>Pseudomonadaceae</taxon>
        <taxon>Ectopseudomonas</taxon>
    </lineage>
</organism>
<dbReference type="InterPro" id="IPR017932">
    <property type="entry name" value="GATase_2_dom"/>
</dbReference>
<dbReference type="Gene3D" id="3.40.50.620">
    <property type="entry name" value="HUPs"/>
    <property type="match status" value="1"/>
</dbReference>
<dbReference type="GO" id="GO:0005524">
    <property type="term" value="F:ATP binding"/>
    <property type="evidence" value="ECO:0007669"/>
    <property type="project" value="UniProtKB-KW"/>
</dbReference>
<reference evidence="12 13" key="1">
    <citation type="submission" date="2018-03" db="EMBL/GenBank/DDBJ databases">
        <title>Complete genome sequence and methylome analysis of Pseudomonas mendocina NEB 698.</title>
        <authorList>
            <person name="Morgan R.D."/>
        </authorList>
    </citation>
    <scope>NUCLEOTIDE SEQUENCE [LARGE SCALE GENOMIC DNA]</scope>
    <source>
        <strain evidence="12 13">NEB698</strain>
    </source>
</reference>
<evidence type="ECO:0000313" key="13">
    <source>
        <dbReference type="Proteomes" id="UP000238327"/>
    </source>
</evidence>
<feature type="binding site" evidence="9">
    <location>
        <position position="116"/>
    </location>
    <ligand>
        <name>L-glutamine</name>
        <dbReference type="ChEBI" id="CHEBI:58359"/>
    </ligand>
</feature>
<evidence type="ECO:0000256" key="9">
    <source>
        <dbReference type="PIRSR" id="PIRSR001589-2"/>
    </source>
</evidence>
<dbReference type="InterPro" id="IPR029055">
    <property type="entry name" value="Ntn_hydrolases_N"/>
</dbReference>
<keyword evidence="8" id="KW-0028">Amino-acid biosynthesis</keyword>
<dbReference type="CDD" id="cd01991">
    <property type="entry name" value="Asn_synthase_B_C"/>
    <property type="match status" value="1"/>
</dbReference>
<keyword evidence="8" id="KW-0061">Asparagine biosynthesis</keyword>
<dbReference type="InterPro" id="IPR001962">
    <property type="entry name" value="Asn_synthase"/>
</dbReference>
<dbReference type="PANTHER" id="PTHR43284:SF1">
    <property type="entry name" value="ASPARAGINE SYNTHETASE"/>
    <property type="match status" value="1"/>
</dbReference>